<feature type="domain" description="ABC transmembrane type-1" evidence="10">
    <location>
        <begin position="80"/>
        <end position="272"/>
    </location>
</feature>
<evidence type="ECO:0000256" key="6">
    <source>
        <dbReference type="ARBA" id="ARBA00022692"/>
    </source>
</evidence>
<comment type="subcellular location">
    <subcellularLocation>
        <location evidence="1">Cell membrane</location>
        <topology evidence="1">Multi-pass membrane protein</topology>
    </subcellularLocation>
</comment>
<keyword evidence="5" id="KW-0762">Sugar transport</keyword>
<keyword evidence="3" id="KW-0813">Transport</keyword>
<feature type="transmembrane region" description="Helical" evidence="9">
    <location>
        <begin position="127"/>
        <end position="145"/>
    </location>
</feature>
<evidence type="ECO:0000256" key="4">
    <source>
        <dbReference type="ARBA" id="ARBA00022475"/>
    </source>
</evidence>
<dbReference type="InterPro" id="IPR000515">
    <property type="entry name" value="MetI-like"/>
</dbReference>
<accession>A0A382FMC3</accession>
<dbReference type="SUPFAM" id="SSF161098">
    <property type="entry name" value="MetI-like"/>
    <property type="match status" value="1"/>
</dbReference>
<sequence length="287" mass="32076">MIVSEGKSPFHYLQKHSYFLLTVLFACFSVLPFYWAASLSIRNPSETFSVAGLAVPFVQYQPTLINWIEELVVGETQRALLNSTIIAIGTAVGVILLGAPAAYALSRFKFNRPGNKDFTIWFLSQRVLPPIVTVIPIFMMMRFFNLLDTRLAMIFVNITFNLPLVVVIMRQAFLDLPIELEESAMVDGASYLDIFLKISMRLAMPSMAAAMLIAIAFTWNEFLFALTLGTRDIRTIPVHMAGAVDTRGIQFWFVGVRVLIAMAPPVILALLVQRYIVRGLTFGALKG</sequence>
<evidence type="ECO:0000259" key="10">
    <source>
        <dbReference type="PROSITE" id="PS50928"/>
    </source>
</evidence>
<dbReference type="Pfam" id="PF00528">
    <property type="entry name" value="BPD_transp_1"/>
    <property type="match status" value="1"/>
</dbReference>
<evidence type="ECO:0000256" key="7">
    <source>
        <dbReference type="ARBA" id="ARBA00022989"/>
    </source>
</evidence>
<dbReference type="PROSITE" id="PS50928">
    <property type="entry name" value="ABC_TM1"/>
    <property type="match status" value="1"/>
</dbReference>
<evidence type="ECO:0000256" key="9">
    <source>
        <dbReference type="SAM" id="Phobius"/>
    </source>
</evidence>
<dbReference type="InterPro" id="IPR050901">
    <property type="entry name" value="BP-dep_ABC_trans_perm"/>
</dbReference>
<dbReference type="AlphaFoldDB" id="A0A382FMC3"/>
<dbReference type="GO" id="GO:0005886">
    <property type="term" value="C:plasma membrane"/>
    <property type="evidence" value="ECO:0007669"/>
    <property type="project" value="UniProtKB-SubCell"/>
</dbReference>
<feature type="transmembrane region" description="Helical" evidence="9">
    <location>
        <begin position="18"/>
        <end position="36"/>
    </location>
</feature>
<dbReference type="PANTHER" id="PTHR32243">
    <property type="entry name" value="MALTOSE TRANSPORT SYSTEM PERMEASE-RELATED"/>
    <property type="match status" value="1"/>
</dbReference>
<keyword evidence="8 9" id="KW-0472">Membrane</keyword>
<keyword evidence="7 9" id="KW-1133">Transmembrane helix</keyword>
<evidence type="ECO:0000313" key="11">
    <source>
        <dbReference type="EMBL" id="SVB63353.1"/>
    </source>
</evidence>
<organism evidence="11">
    <name type="scientific">marine metagenome</name>
    <dbReference type="NCBI Taxonomy" id="408172"/>
    <lineage>
        <taxon>unclassified sequences</taxon>
        <taxon>metagenomes</taxon>
        <taxon>ecological metagenomes</taxon>
    </lineage>
</organism>
<evidence type="ECO:0000256" key="2">
    <source>
        <dbReference type="ARBA" id="ARBA00009047"/>
    </source>
</evidence>
<comment type="similarity">
    <text evidence="2">Belongs to the binding-protein-dependent transport system permease family. MalFG subfamily.</text>
</comment>
<evidence type="ECO:0000256" key="3">
    <source>
        <dbReference type="ARBA" id="ARBA00022448"/>
    </source>
</evidence>
<evidence type="ECO:0000256" key="8">
    <source>
        <dbReference type="ARBA" id="ARBA00023136"/>
    </source>
</evidence>
<dbReference type="Gene3D" id="1.10.3720.10">
    <property type="entry name" value="MetI-like"/>
    <property type="match status" value="1"/>
</dbReference>
<keyword evidence="4" id="KW-1003">Cell membrane</keyword>
<name>A0A382FMC3_9ZZZZ</name>
<keyword evidence="6 9" id="KW-0812">Transmembrane</keyword>
<feature type="transmembrane region" description="Helical" evidence="9">
    <location>
        <begin position="151"/>
        <end position="169"/>
    </location>
</feature>
<feature type="transmembrane region" description="Helical" evidence="9">
    <location>
        <begin position="80"/>
        <end position="106"/>
    </location>
</feature>
<proteinExistence type="inferred from homology"/>
<feature type="transmembrane region" description="Helical" evidence="9">
    <location>
        <begin position="207"/>
        <end position="229"/>
    </location>
</feature>
<evidence type="ECO:0000256" key="5">
    <source>
        <dbReference type="ARBA" id="ARBA00022597"/>
    </source>
</evidence>
<gene>
    <name evidence="11" type="ORF">METZ01_LOCUS216207</name>
</gene>
<protein>
    <recommendedName>
        <fullName evidence="10">ABC transmembrane type-1 domain-containing protein</fullName>
    </recommendedName>
</protein>
<dbReference type="GO" id="GO:0055085">
    <property type="term" value="P:transmembrane transport"/>
    <property type="evidence" value="ECO:0007669"/>
    <property type="project" value="InterPro"/>
</dbReference>
<dbReference type="CDD" id="cd06261">
    <property type="entry name" value="TM_PBP2"/>
    <property type="match status" value="1"/>
</dbReference>
<feature type="transmembrane region" description="Helical" evidence="9">
    <location>
        <begin position="249"/>
        <end position="272"/>
    </location>
</feature>
<dbReference type="InterPro" id="IPR035906">
    <property type="entry name" value="MetI-like_sf"/>
</dbReference>
<dbReference type="PROSITE" id="PS51257">
    <property type="entry name" value="PROKAR_LIPOPROTEIN"/>
    <property type="match status" value="1"/>
</dbReference>
<dbReference type="PANTHER" id="PTHR32243:SF50">
    <property type="entry name" value="MALTOSE_MALTODEXTRIN TRANSPORT SYSTEM PERMEASE PROTEIN MALG"/>
    <property type="match status" value="1"/>
</dbReference>
<reference evidence="11" key="1">
    <citation type="submission" date="2018-05" db="EMBL/GenBank/DDBJ databases">
        <authorList>
            <person name="Lanie J.A."/>
            <person name="Ng W.-L."/>
            <person name="Kazmierczak K.M."/>
            <person name="Andrzejewski T.M."/>
            <person name="Davidsen T.M."/>
            <person name="Wayne K.J."/>
            <person name="Tettelin H."/>
            <person name="Glass J.I."/>
            <person name="Rusch D."/>
            <person name="Podicherti R."/>
            <person name="Tsui H.-C.T."/>
            <person name="Winkler M.E."/>
        </authorList>
    </citation>
    <scope>NUCLEOTIDE SEQUENCE</scope>
</reference>
<evidence type="ECO:0000256" key="1">
    <source>
        <dbReference type="ARBA" id="ARBA00004651"/>
    </source>
</evidence>
<dbReference type="EMBL" id="UINC01050420">
    <property type="protein sequence ID" value="SVB63353.1"/>
    <property type="molecule type" value="Genomic_DNA"/>
</dbReference>